<sequence>MSEIITYTACPFCKSDNIIKVLTAKDNTVSQKDFDIWHCNNCSGRFTQHIPGQEDIGAYYKSNDYISHSDVKKGFINRLYHIVRNYTLQSKKKLLNQVNNNSKGALLDIGAGTGAFANTMKLDGWQVTALEPDDVARENALKNYGLQLQTPDTLYNLPENSFNVITMWHVLEHVHDLHGYIDTFHRILESNGTLIIAVPNYTSYDAEKYGQYWAAYDVPRHLYHFSPDCMQRLMQSHGFTVTNYIPMWFDSFYVSMLSEQYKNGKSNMVGAVSTALASNRKAWVDAKKCSSVIYVIKKAQSPKPKA</sequence>
<proteinExistence type="predicted"/>
<organism evidence="1 2">
    <name type="scientific">Danxiaibacter flavus</name>
    <dbReference type="NCBI Taxonomy" id="3049108"/>
    <lineage>
        <taxon>Bacteria</taxon>
        <taxon>Pseudomonadati</taxon>
        <taxon>Bacteroidota</taxon>
        <taxon>Chitinophagia</taxon>
        <taxon>Chitinophagales</taxon>
        <taxon>Chitinophagaceae</taxon>
        <taxon>Danxiaibacter</taxon>
    </lineage>
</organism>
<dbReference type="SUPFAM" id="SSF53335">
    <property type="entry name" value="S-adenosyl-L-methionine-dependent methyltransferases"/>
    <property type="match status" value="1"/>
</dbReference>
<dbReference type="PANTHER" id="PTHR43861:SF6">
    <property type="entry name" value="METHYLTRANSFERASE TYPE 11"/>
    <property type="match status" value="1"/>
</dbReference>
<dbReference type="GO" id="GO:0032259">
    <property type="term" value="P:methylation"/>
    <property type="evidence" value="ECO:0007669"/>
    <property type="project" value="UniProtKB-KW"/>
</dbReference>
<protein>
    <submittedName>
        <fullName evidence="1">Class I SAM-dependent methyltransferase</fullName>
        <ecNumber evidence="1">2.1.1.-</ecNumber>
    </submittedName>
</protein>
<reference evidence="1 2" key="1">
    <citation type="submission" date="2023-07" db="EMBL/GenBank/DDBJ databases">
        <authorList>
            <person name="Lian W.-H."/>
        </authorList>
    </citation>
    <scope>NUCLEOTIDE SEQUENCE [LARGE SCALE GENOMIC DNA]</scope>
    <source>
        <strain evidence="1 2">SYSU DXS3180</strain>
    </source>
</reference>
<comment type="caution">
    <text evidence="1">The sequence shown here is derived from an EMBL/GenBank/DDBJ whole genome shotgun (WGS) entry which is preliminary data.</text>
</comment>
<dbReference type="Gene3D" id="3.40.50.150">
    <property type="entry name" value="Vaccinia Virus protein VP39"/>
    <property type="match status" value="1"/>
</dbReference>
<keyword evidence="1" id="KW-0808">Transferase</keyword>
<dbReference type="GO" id="GO:0008168">
    <property type="term" value="F:methyltransferase activity"/>
    <property type="evidence" value="ECO:0007669"/>
    <property type="project" value="UniProtKB-KW"/>
</dbReference>
<dbReference type="InterPro" id="IPR029063">
    <property type="entry name" value="SAM-dependent_MTases_sf"/>
</dbReference>
<dbReference type="Proteomes" id="UP001560573">
    <property type="component" value="Unassembled WGS sequence"/>
</dbReference>
<dbReference type="EMBL" id="JAULBC010000009">
    <property type="protein sequence ID" value="MEX6690516.1"/>
    <property type="molecule type" value="Genomic_DNA"/>
</dbReference>
<dbReference type="PANTHER" id="PTHR43861">
    <property type="entry name" value="TRANS-ACONITATE 2-METHYLTRANSFERASE-RELATED"/>
    <property type="match status" value="1"/>
</dbReference>
<dbReference type="RefSeq" id="WP_369331931.1">
    <property type="nucleotide sequence ID" value="NZ_JAULBC010000009.1"/>
</dbReference>
<dbReference type="CDD" id="cd02440">
    <property type="entry name" value="AdoMet_MTases"/>
    <property type="match status" value="1"/>
</dbReference>
<gene>
    <name evidence="1" type="ORF">QTN47_23590</name>
</gene>
<keyword evidence="1" id="KW-0489">Methyltransferase</keyword>
<dbReference type="Pfam" id="PF13489">
    <property type="entry name" value="Methyltransf_23"/>
    <property type="match status" value="1"/>
</dbReference>
<dbReference type="EC" id="2.1.1.-" evidence="1"/>
<accession>A0ABV3ZKV4</accession>
<evidence type="ECO:0000313" key="2">
    <source>
        <dbReference type="Proteomes" id="UP001560573"/>
    </source>
</evidence>
<evidence type="ECO:0000313" key="1">
    <source>
        <dbReference type="EMBL" id="MEX6690516.1"/>
    </source>
</evidence>
<keyword evidence="2" id="KW-1185">Reference proteome</keyword>
<name>A0ABV3ZKV4_9BACT</name>